<dbReference type="GO" id="GO:0045892">
    <property type="term" value="P:negative regulation of DNA-templated transcription"/>
    <property type="evidence" value="ECO:0007669"/>
    <property type="project" value="InterPro"/>
</dbReference>
<evidence type="ECO:0000259" key="8">
    <source>
        <dbReference type="Pfam" id="PF04316"/>
    </source>
</evidence>
<sequence>MPHDISGINSNKSSHMGDRNVTQVKKTDDAEKSTKSSSHAATTGDKVTLTDTAAKLKALEMDLANQPSVDNNKVKDMQTVIQNGSYKMDPERIADKMINFESAFNDS</sequence>
<feature type="domain" description="Anti-sigma-28 factor FlgM C-terminal" evidence="8">
    <location>
        <begin position="45"/>
        <end position="99"/>
    </location>
</feature>
<dbReference type="GO" id="GO:0044781">
    <property type="term" value="P:bacterial-type flagellum organization"/>
    <property type="evidence" value="ECO:0007669"/>
    <property type="project" value="UniProtKB-KW"/>
</dbReference>
<dbReference type="InterPro" id="IPR007412">
    <property type="entry name" value="FlgM"/>
</dbReference>
<comment type="similarity">
    <text evidence="1">Belongs to the FlgM family.</text>
</comment>
<evidence type="ECO:0000256" key="3">
    <source>
        <dbReference type="ARBA" id="ARBA00022491"/>
    </source>
</evidence>
<dbReference type="InterPro" id="IPR035890">
    <property type="entry name" value="Anti-sigma-28_factor_FlgM_sf"/>
</dbReference>
<keyword evidence="4" id="KW-1005">Bacterial flagellum biogenesis</keyword>
<gene>
    <name evidence="9" type="ORF">MNBD_GAMMA23-921</name>
</gene>
<keyword evidence="6" id="KW-0804">Transcription</keyword>
<dbReference type="EMBL" id="UOFT01000058">
    <property type="protein sequence ID" value="VAW97419.1"/>
    <property type="molecule type" value="Genomic_DNA"/>
</dbReference>
<evidence type="ECO:0000256" key="2">
    <source>
        <dbReference type="ARBA" id="ARBA00017823"/>
    </source>
</evidence>
<keyword evidence="5" id="KW-0805">Transcription regulation</keyword>
<dbReference type="Pfam" id="PF04316">
    <property type="entry name" value="FlgM"/>
    <property type="match status" value="1"/>
</dbReference>
<dbReference type="InterPro" id="IPR031316">
    <property type="entry name" value="FlgM_C"/>
</dbReference>
<name>A0A3B1AGK5_9ZZZZ</name>
<proteinExistence type="inferred from homology"/>
<feature type="compositionally biased region" description="Polar residues" evidence="7">
    <location>
        <begin position="7"/>
        <end position="24"/>
    </location>
</feature>
<feature type="region of interest" description="Disordered" evidence="7">
    <location>
        <begin position="1"/>
        <end position="48"/>
    </location>
</feature>
<evidence type="ECO:0000256" key="7">
    <source>
        <dbReference type="SAM" id="MobiDB-lite"/>
    </source>
</evidence>
<evidence type="ECO:0000256" key="4">
    <source>
        <dbReference type="ARBA" id="ARBA00022795"/>
    </source>
</evidence>
<evidence type="ECO:0000256" key="6">
    <source>
        <dbReference type="ARBA" id="ARBA00023163"/>
    </source>
</evidence>
<dbReference type="NCBIfam" id="TIGR03824">
    <property type="entry name" value="FlgM_jcvi"/>
    <property type="match status" value="1"/>
</dbReference>
<keyword evidence="3" id="KW-0678">Repressor</keyword>
<evidence type="ECO:0000256" key="5">
    <source>
        <dbReference type="ARBA" id="ARBA00023015"/>
    </source>
</evidence>
<evidence type="ECO:0000313" key="9">
    <source>
        <dbReference type="EMBL" id="VAW97419.1"/>
    </source>
</evidence>
<evidence type="ECO:0000256" key="1">
    <source>
        <dbReference type="ARBA" id="ARBA00005322"/>
    </source>
</evidence>
<protein>
    <recommendedName>
        <fullName evidence="2">Negative regulator of flagellin synthesis</fullName>
    </recommendedName>
</protein>
<dbReference type="SUPFAM" id="SSF101498">
    <property type="entry name" value="Anti-sigma factor FlgM"/>
    <property type="match status" value="1"/>
</dbReference>
<feature type="compositionally biased region" description="Basic and acidic residues" evidence="7">
    <location>
        <begin position="25"/>
        <end position="34"/>
    </location>
</feature>
<organism evidence="9">
    <name type="scientific">hydrothermal vent metagenome</name>
    <dbReference type="NCBI Taxonomy" id="652676"/>
    <lineage>
        <taxon>unclassified sequences</taxon>
        <taxon>metagenomes</taxon>
        <taxon>ecological metagenomes</taxon>
    </lineage>
</organism>
<dbReference type="AlphaFoldDB" id="A0A3B1AGK5"/>
<accession>A0A3B1AGK5</accession>
<reference evidence="9" key="1">
    <citation type="submission" date="2018-06" db="EMBL/GenBank/DDBJ databases">
        <authorList>
            <person name="Zhirakovskaya E."/>
        </authorList>
    </citation>
    <scope>NUCLEOTIDE SEQUENCE</scope>
</reference>